<proteinExistence type="predicted"/>
<evidence type="ECO:0000313" key="4">
    <source>
        <dbReference type="Proteomes" id="UP000254849"/>
    </source>
</evidence>
<dbReference type="InterPro" id="IPR032499">
    <property type="entry name" value="Phage_CI_C"/>
</dbReference>
<dbReference type="Pfam" id="PF16452">
    <property type="entry name" value="Phage_CI_C"/>
    <property type="match status" value="1"/>
</dbReference>
<dbReference type="Proteomes" id="UP000254849">
    <property type="component" value="Unassembled WGS sequence"/>
</dbReference>
<dbReference type="Gene3D" id="2.10.109.10">
    <property type="entry name" value="Umud Fragment, subunit A"/>
    <property type="match status" value="1"/>
</dbReference>
<dbReference type="InterPro" id="IPR010982">
    <property type="entry name" value="Lambda_DNA-bd_dom_sf"/>
</dbReference>
<name>A0ABY1W0F2_9ENTR</name>
<evidence type="ECO:0000259" key="2">
    <source>
        <dbReference type="Pfam" id="PF16452"/>
    </source>
</evidence>
<sequence>MSTSKYPNEIPLNFESGGREAIERLVSAYGFTTRQALADHLKVSKSTLANRYLRDTFPSDWIIQCAIETGATLTWLTTGRGPVFESEKSEESEVSKISKVKLIDNQIFDAGHLFIDKTLLPHFKDLLAIQDHHCTNIAHINKSNIEDGMWLVQYQNNFKLKQIFLLPGGNLRVTDDHLTFDCKKEDIKLVAKIFSQYRTI</sequence>
<gene>
    <name evidence="3" type="ORF">NCTC9529_01378</name>
</gene>
<protein>
    <submittedName>
        <fullName evidence="3">Bacteriophage CI repressor helix-turn-helix domain</fullName>
    </submittedName>
</protein>
<evidence type="ECO:0000259" key="1">
    <source>
        <dbReference type="Pfam" id="PF07022"/>
    </source>
</evidence>
<organism evidence="3 4">
    <name type="scientific">Cronobacter universalis NCTC 9529</name>
    <dbReference type="NCBI Taxonomy" id="1074000"/>
    <lineage>
        <taxon>Bacteria</taxon>
        <taxon>Pseudomonadati</taxon>
        <taxon>Pseudomonadota</taxon>
        <taxon>Gammaproteobacteria</taxon>
        <taxon>Enterobacterales</taxon>
        <taxon>Enterobacteriaceae</taxon>
        <taxon>Cronobacter</taxon>
    </lineage>
</organism>
<comment type="caution">
    <text evidence="3">The sequence shown here is derived from an EMBL/GenBank/DDBJ whole genome shotgun (WGS) entry which is preliminary data.</text>
</comment>
<feature type="domain" description="Bacteriophage CI repressor C-terminal" evidence="2">
    <location>
        <begin position="96"/>
        <end position="193"/>
    </location>
</feature>
<evidence type="ECO:0000313" key="3">
    <source>
        <dbReference type="EMBL" id="STD03908.1"/>
    </source>
</evidence>
<keyword evidence="4" id="KW-1185">Reference proteome</keyword>
<dbReference type="RefSeq" id="WP_032804437.1">
    <property type="nucleotide sequence ID" value="NZ_AJKW01000010.1"/>
</dbReference>
<dbReference type="Gene3D" id="1.10.260.40">
    <property type="entry name" value="lambda repressor-like DNA-binding domains"/>
    <property type="match status" value="1"/>
</dbReference>
<reference evidence="3 4" key="1">
    <citation type="submission" date="2018-06" db="EMBL/GenBank/DDBJ databases">
        <authorList>
            <consortium name="Pathogen Informatics"/>
            <person name="Doyle S."/>
        </authorList>
    </citation>
    <scope>NUCLEOTIDE SEQUENCE [LARGE SCALE GENOMIC DNA]</scope>
    <source>
        <strain evidence="4">NCTC 9529</strain>
    </source>
</reference>
<accession>A0ABY1W0F2</accession>
<dbReference type="EMBL" id="UFYH01000001">
    <property type="protein sequence ID" value="STD03908.1"/>
    <property type="molecule type" value="Genomic_DNA"/>
</dbReference>
<dbReference type="InterPro" id="IPR010744">
    <property type="entry name" value="Phage_CI_N"/>
</dbReference>
<feature type="domain" description="Bacteriophage CI repressor N-terminal" evidence="1">
    <location>
        <begin position="20"/>
        <end position="83"/>
    </location>
</feature>
<dbReference type="Pfam" id="PF07022">
    <property type="entry name" value="Phage_CI_repr"/>
    <property type="match status" value="1"/>
</dbReference>